<dbReference type="CDD" id="cd17580">
    <property type="entry name" value="REC_2_DhkD-like"/>
    <property type="match status" value="1"/>
</dbReference>
<dbReference type="SMART" id="SM00086">
    <property type="entry name" value="PAC"/>
    <property type="match status" value="1"/>
</dbReference>
<dbReference type="PROSITE" id="PS50112">
    <property type="entry name" value="PAS"/>
    <property type="match status" value="2"/>
</dbReference>
<dbReference type="Pfam" id="PF00989">
    <property type="entry name" value="PAS"/>
    <property type="match status" value="1"/>
</dbReference>
<dbReference type="SMART" id="SM00065">
    <property type="entry name" value="GAF"/>
    <property type="match status" value="1"/>
</dbReference>
<dbReference type="InterPro" id="IPR004358">
    <property type="entry name" value="Sig_transdc_His_kin-like_C"/>
</dbReference>
<dbReference type="Gene3D" id="3.40.50.2300">
    <property type="match status" value="1"/>
</dbReference>
<dbReference type="InterPro" id="IPR001789">
    <property type="entry name" value="Sig_transdc_resp-reg_receiver"/>
</dbReference>
<dbReference type="Pfam" id="PF00512">
    <property type="entry name" value="HisKA"/>
    <property type="match status" value="1"/>
</dbReference>
<dbReference type="InterPro" id="IPR013767">
    <property type="entry name" value="PAS_fold"/>
</dbReference>
<dbReference type="CDD" id="cd00082">
    <property type="entry name" value="HisKA"/>
    <property type="match status" value="1"/>
</dbReference>
<dbReference type="Proteomes" id="UP001371218">
    <property type="component" value="Unassembled WGS sequence"/>
</dbReference>
<evidence type="ECO:0000256" key="4">
    <source>
        <dbReference type="ARBA" id="ARBA00022679"/>
    </source>
</evidence>
<dbReference type="CDD" id="cd00130">
    <property type="entry name" value="PAS"/>
    <property type="match status" value="2"/>
</dbReference>
<dbReference type="InterPro" id="IPR029016">
    <property type="entry name" value="GAF-like_dom_sf"/>
</dbReference>
<dbReference type="SUPFAM" id="SSF52172">
    <property type="entry name" value="CheY-like"/>
    <property type="match status" value="1"/>
</dbReference>
<accession>A0ABU9BLD8</accession>
<dbReference type="InterPro" id="IPR036890">
    <property type="entry name" value="HATPase_C_sf"/>
</dbReference>
<dbReference type="Pfam" id="PF02518">
    <property type="entry name" value="HATPase_c"/>
    <property type="match status" value="1"/>
</dbReference>
<feature type="domain" description="Histidine kinase" evidence="8">
    <location>
        <begin position="473"/>
        <end position="692"/>
    </location>
</feature>
<dbReference type="Gene3D" id="3.30.450.20">
    <property type="entry name" value="PAS domain"/>
    <property type="match status" value="2"/>
</dbReference>
<evidence type="ECO:0000256" key="2">
    <source>
        <dbReference type="ARBA" id="ARBA00012438"/>
    </source>
</evidence>
<dbReference type="SMART" id="SM00388">
    <property type="entry name" value="HisKA"/>
    <property type="match status" value="1"/>
</dbReference>
<dbReference type="SUPFAM" id="SSF55785">
    <property type="entry name" value="PYP-like sensor domain (PAS domain)"/>
    <property type="match status" value="2"/>
</dbReference>
<evidence type="ECO:0000256" key="1">
    <source>
        <dbReference type="ARBA" id="ARBA00000085"/>
    </source>
</evidence>
<dbReference type="Gene3D" id="3.30.565.10">
    <property type="entry name" value="Histidine kinase-like ATPase, C-terminal domain"/>
    <property type="match status" value="1"/>
</dbReference>
<evidence type="ECO:0000259" key="8">
    <source>
        <dbReference type="PROSITE" id="PS50109"/>
    </source>
</evidence>
<dbReference type="InterPro" id="IPR003661">
    <property type="entry name" value="HisK_dim/P_dom"/>
</dbReference>
<reference evidence="12 13" key="1">
    <citation type="submission" date="2024-04" db="EMBL/GenBank/DDBJ databases">
        <title>Novel species of the genus Ideonella isolated from streams.</title>
        <authorList>
            <person name="Lu H."/>
        </authorList>
    </citation>
    <scope>NUCLEOTIDE SEQUENCE [LARGE SCALE GENOMIC DNA]</scope>
    <source>
        <strain evidence="12 13">DXS29W</strain>
    </source>
</reference>
<dbReference type="Pfam" id="PF08448">
    <property type="entry name" value="PAS_4"/>
    <property type="match status" value="1"/>
</dbReference>
<evidence type="ECO:0000256" key="7">
    <source>
        <dbReference type="SAM" id="MobiDB-lite"/>
    </source>
</evidence>
<feature type="domain" description="Response regulatory" evidence="9">
    <location>
        <begin position="712"/>
        <end position="827"/>
    </location>
</feature>
<feature type="modified residue" description="4-aspartylphosphate" evidence="6">
    <location>
        <position position="761"/>
    </location>
</feature>
<dbReference type="Pfam" id="PF00072">
    <property type="entry name" value="Response_reg"/>
    <property type="match status" value="1"/>
</dbReference>
<dbReference type="PROSITE" id="PS50109">
    <property type="entry name" value="HIS_KIN"/>
    <property type="match status" value="1"/>
</dbReference>
<dbReference type="PANTHER" id="PTHR43547">
    <property type="entry name" value="TWO-COMPONENT HISTIDINE KINASE"/>
    <property type="match status" value="1"/>
</dbReference>
<dbReference type="SUPFAM" id="SSF47384">
    <property type="entry name" value="Homodimeric domain of signal transducing histidine kinase"/>
    <property type="match status" value="1"/>
</dbReference>
<evidence type="ECO:0000313" key="12">
    <source>
        <dbReference type="EMBL" id="MEK8029435.1"/>
    </source>
</evidence>
<evidence type="ECO:0000256" key="3">
    <source>
        <dbReference type="ARBA" id="ARBA00022553"/>
    </source>
</evidence>
<feature type="domain" description="PAC" evidence="11">
    <location>
        <begin position="234"/>
        <end position="286"/>
    </location>
</feature>
<dbReference type="Gene3D" id="1.10.287.130">
    <property type="match status" value="1"/>
</dbReference>
<dbReference type="SUPFAM" id="SSF55874">
    <property type="entry name" value="ATPase domain of HSP90 chaperone/DNA topoisomerase II/histidine kinase"/>
    <property type="match status" value="1"/>
</dbReference>
<dbReference type="SMART" id="SM00448">
    <property type="entry name" value="REC"/>
    <property type="match status" value="1"/>
</dbReference>
<dbReference type="PRINTS" id="PR00344">
    <property type="entry name" value="BCTRLSENSOR"/>
</dbReference>
<evidence type="ECO:0000256" key="6">
    <source>
        <dbReference type="PROSITE-ProRule" id="PRU00169"/>
    </source>
</evidence>
<dbReference type="InterPro" id="IPR003594">
    <property type="entry name" value="HATPase_dom"/>
</dbReference>
<dbReference type="EMBL" id="JBBUTG010000001">
    <property type="protein sequence ID" value="MEK8029435.1"/>
    <property type="molecule type" value="Genomic_DNA"/>
</dbReference>
<dbReference type="EC" id="2.7.13.3" evidence="2"/>
<name>A0ABU9BLD8_9BURK</name>
<evidence type="ECO:0000256" key="5">
    <source>
        <dbReference type="ARBA" id="ARBA00022777"/>
    </source>
</evidence>
<dbReference type="Gene3D" id="3.30.450.40">
    <property type="match status" value="1"/>
</dbReference>
<feature type="compositionally biased region" description="Polar residues" evidence="7">
    <location>
        <begin position="1"/>
        <end position="10"/>
    </location>
</feature>
<protein>
    <recommendedName>
        <fullName evidence="2">histidine kinase</fullName>
        <ecNumber evidence="2">2.7.13.3</ecNumber>
    </recommendedName>
</protein>
<dbReference type="SMART" id="SM00387">
    <property type="entry name" value="HATPase_c"/>
    <property type="match status" value="1"/>
</dbReference>
<dbReference type="PROSITE" id="PS50110">
    <property type="entry name" value="RESPONSE_REGULATORY"/>
    <property type="match status" value="1"/>
</dbReference>
<dbReference type="InterPro" id="IPR000700">
    <property type="entry name" value="PAS-assoc_C"/>
</dbReference>
<evidence type="ECO:0000259" key="11">
    <source>
        <dbReference type="PROSITE" id="PS50113"/>
    </source>
</evidence>
<dbReference type="RefSeq" id="WP_341423772.1">
    <property type="nucleotide sequence ID" value="NZ_JBBUTG010000001.1"/>
</dbReference>
<dbReference type="InterPro" id="IPR035965">
    <property type="entry name" value="PAS-like_dom_sf"/>
</dbReference>
<dbReference type="InterPro" id="IPR013656">
    <property type="entry name" value="PAS_4"/>
</dbReference>
<evidence type="ECO:0000313" key="13">
    <source>
        <dbReference type="Proteomes" id="UP001371218"/>
    </source>
</evidence>
<dbReference type="PROSITE" id="PS50113">
    <property type="entry name" value="PAC"/>
    <property type="match status" value="1"/>
</dbReference>
<comment type="caution">
    <text evidence="12">The sequence shown here is derived from an EMBL/GenBank/DDBJ whole genome shotgun (WGS) entry which is preliminary data.</text>
</comment>
<feature type="region of interest" description="Disordered" evidence="7">
    <location>
        <begin position="1"/>
        <end position="20"/>
    </location>
</feature>
<dbReference type="InterPro" id="IPR003018">
    <property type="entry name" value="GAF"/>
</dbReference>
<dbReference type="SMART" id="SM00091">
    <property type="entry name" value="PAS"/>
    <property type="match status" value="2"/>
</dbReference>
<dbReference type="InterPro" id="IPR005467">
    <property type="entry name" value="His_kinase_dom"/>
</dbReference>
<dbReference type="SUPFAM" id="SSF55781">
    <property type="entry name" value="GAF domain-like"/>
    <property type="match status" value="1"/>
</dbReference>
<comment type="catalytic activity">
    <reaction evidence="1">
        <text>ATP + protein L-histidine = ADP + protein N-phospho-L-histidine.</text>
        <dbReference type="EC" id="2.7.13.3"/>
    </reaction>
</comment>
<dbReference type="NCBIfam" id="TIGR00229">
    <property type="entry name" value="sensory_box"/>
    <property type="match status" value="2"/>
</dbReference>
<dbReference type="InterPro" id="IPR036097">
    <property type="entry name" value="HisK_dim/P_sf"/>
</dbReference>
<gene>
    <name evidence="12" type="ORF">AACH06_01265</name>
</gene>
<keyword evidence="4" id="KW-0808">Transferase</keyword>
<keyword evidence="5" id="KW-0418">Kinase</keyword>
<feature type="domain" description="PAS" evidence="10">
    <location>
        <begin position="35"/>
        <end position="105"/>
    </location>
</feature>
<dbReference type="InterPro" id="IPR001610">
    <property type="entry name" value="PAC"/>
</dbReference>
<feature type="domain" description="PAS" evidence="10">
    <location>
        <begin position="161"/>
        <end position="231"/>
    </location>
</feature>
<proteinExistence type="predicted"/>
<evidence type="ECO:0000259" key="9">
    <source>
        <dbReference type="PROSITE" id="PS50110"/>
    </source>
</evidence>
<dbReference type="Pfam" id="PF13185">
    <property type="entry name" value="GAF_2"/>
    <property type="match status" value="1"/>
</dbReference>
<dbReference type="PANTHER" id="PTHR43547:SF2">
    <property type="entry name" value="HYBRID SIGNAL TRANSDUCTION HISTIDINE KINASE C"/>
    <property type="match status" value="1"/>
</dbReference>
<dbReference type="InterPro" id="IPR000014">
    <property type="entry name" value="PAS"/>
</dbReference>
<keyword evidence="13" id="KW-1185">Reference proteome</keyword>
<dbReference type="InterPro" id="IPR011006">
    <property type="entry name" value="CheY-like_superfamily"/>
</dbReference>
<sequence>MNCQPGSNAQPHERTFGSDLDDDAMRLMQAELKRSNDRYADLYDHAPVGYVTLERGGHITEANPLAASLLGTPLEHLSGRTLMSYVHRAHVGDLHHYLSALAAGEDPGTLEIRIVPADGRTADVACWVALEAGRASRGRQKSSEARIALIDITDRVRMQERVSRLAAIVASSGDAIIGRDCDGRVDSWNDGARRLFGHDAAQMLGRRLDELVPPELRAQEADLLHRLGRGERVAHLETERLSRQGQRVPVSMSLSPIHDDYGHVVGSAMIARDVTERRRSDRALRERVRQLDVLSQSGQALILGEQDPATMRQELLERVRLAVGCEICLDYRVGNDGQSIVLLSHIGLNEAQQTLLGEVPMDESPCGVAVRRKSRVVVDHVQDSPMPQARRLQQAGARCYVGYPLVAHGHVFGVAAFISTSRDRFRRGDLLVVKALCDQVSAMLERSELMARLRHSEQTMREAARAKDEMIATLAHELRNPLAPIRNAVGILRRDVLNDPARVVWCRDIIERQVSQMSRLLEDLLDVSRLTRHKVELRLEKIDLKRALDQAMEATQPMLEARGQAVRIEMPGYPLCVEADLTRLTQVFVNLLNNASKYSEPGSAIELRSWREDDTVCASVRDSGIGISPDQLPLVFDMFSQLAPAIERSGGGLGIGLALARGLVEQHRGQLDASSAGPGQGSVFTVRLPACEPVLPRPSQLQAELIAPPRRRWLVVDDNIDAAQTLATMLSLHGQEVRAAHSGFEALQMASEWRPDVAVLDIGMPGLNGYELCARLRQLFGARPPLCIACTGWGQASDRDAALVAGFDHHWVKPIEYEALLGLLDKV</sequence>
<evidence type="ECO:0000259" key="10">
    <source>
        <dbReference type="PROSITE" id="PS50112"/>
    </source>
</evidence>
<keyword evidence="3 6" id="KW-0597">Phosphoprotein</keyword>
<organism evidence="12 13">
    <name type="scientific">Ideonella lacteola</name>
    <dbReference type="NCBI Taxonomy" id="2984193"/>
    <lineage>
        <taxon>Bacteria</taxon>
        <taxon>Pseudomonadati</taxon>
        <taxon>Pseudomonadota</taxon>
        <taxon>Betaproteobacteria</taxon>
        <taxon>Burkholderiales</taxon>
        <taxon>Sphaerotilaceae</taxon>
        <taxon>Ideonella</taxon>
    </lineage>
</organism>